<dbReference type="InterPro" id="IPR036691">
    <property type="entry name" value="Endo/exonu/phosph_ase_sf"/>
</dbReference>
<dbReference type="SUPFAM" id="SSF56219">
    <property type="entry name" value="DNase I-like"/>
    <property type="match status" value="1"/>
</dbReference>
<gene>
    <name evidence="1" type="ORF">MCOR_25809</name>
</gene>
<keyword evidence="2" id="KW-1185">Reference proteome</keyword>
<evidence type="ECO:0000313" key="1">
    <source>
        <dbReference type="EMBL" id="CAC5390730.1"/>
    </source>
</evidence>
<proteinExistence type="predicted"/>
<dbReference type="PANTHER" id="PTHR19446">
    <property type="entry name" value="REVERSE TRANSCRIPTASES"/>
    <property type="match status" value="1"/>
</dbReference>
<dbReference type="OrthoDB" id="6159030at2759"/>
<organism evidence="1 2">
    <name type="scientific">Mytilus coruscus</name>
    <name type="common">Sea mussel</name>
    <dbReference type="NCBI Taxonomy" id="42192"/>
    <lineage>
        <taxon>Eukaryota</taxon>
        <taxon>Metazoa</taxon>
        <taxon>Spiralia</taxon>
        <taxon>Lophotrochozoa</taxon>
        <taxon>Mollusca</taxon>
        <taxon>Bivalvia</taxon>
        <taxon>Autobranchia</taxon>
        <taxon>Pteriomorphia</taxon>
        <taxon>Mytilida</taxon>
        <taxon>Mytiloidea</taxon>
        <taxon>Mytilidae</taxon>
        <taxon>Mytilinae</taxon>
        <taxon>Mytilus</taxon>
    </lineage>
</organism>
<reference evidence="1 2" key="1">
    <citation type="submission" date="2020-06" db="EMBL/GenBank/DDBJ databases">
        <authorList>
            <person name="Li R."/>
            <person name="Bekaert M."/>
        </authorList>
    </citation>
    <scope>NUCLEOTIDE SEQUENCE [LARGE SCALE GENOMIC DNA]</scope>
    <source>
        <strain evidence="2">wild</strain>
    </source>
</reference>
<protein>
    <recommendedName>
        <fullName evidence="3">Reverse transcriptase domain-containing protein</fullName>
    </recommendedName>
</protein>
<evidence type="ECO:0008006" key="3">
    <source>
        <dbReference type="Google" id="ProtNLM"/>
    </source>
</evidence>
<name>A0A6J8C6W6_MYTCO</name>
<sequence length="353" mass="40272">MELMFKGPVNMFQSYEGGPSTCIDHILINRTKLQHVNQVKVIDNHSFSTSDHHPILCTLETESHLHNPQETSDPTVSWERARSTNCIEDYTFAESNLAKTIESNLEINQKTVCTIINNRKNESSACSALVKDGVTHTDPKKINDIWLSHFQNVFSPSTYTDTKRETEIAEKLSSICKLVNRDQNNITFKLSDVNEICSKLKNNKACGHDGLFYEHIQYCGKLLIKHLHHLFNLCIKCAYIPNDWRKSMIILLYKVGNKPKTDTNSYRGISPSITKVFENMVDLLLTLLRTDFPNVQQVAYKKLLSSLNASFNLNKVTIHHIEKNGTVIVILLDSTKVFDTVPPDGLRVKLFEY</sequence>
<accession>A0A6J8C6W6</accession>
<dbReference type="Proteomes" id="UP000507470">
    <property type="component" value="Unassembled WGS sequence"/>
</dbReference>
<evidence type="ECO:0000313" key="2">
    <source>
        <dbReference type="Proteomes" id="UP000507470"/>
    </source>
</evidence>
<dbReference type="AlphaFoldDB" id="A0A6J8C6W6"/>
<dbReference type="EMBL" id="CACVKT020004598">
    <property type="protein sequence ID" value="CAC5390730.1"/>
    <property type="molecule type" value="Genomic_DNA"/>
</dbReference>